<dbReference type="AlphaFoldDB" id="A0A8B8BDH6"/>
<organism evidence="1 2">
    <name type="scientific">Crassostrea virginica</name>
    <name type="common">Eastern oyster</name>
    <dbReference type="NCBI Taxonomy" id="6565"/>
    <lineage>
        <taxon>Eukaryota</taxon>
        <taxon>Metazoa</taxon>
        <taxon>Spiralia</taxon>
        <taxon>Lophotrochozoa</taxon>
        <taxon>Mollusca</taxon>
        <taxon>Bivalvia</taxon>
        <taxon>Autobranchia</taxon>
        <taxon>Pteriomorphia</taxon>
        <taxon>Ostreida</taxon>
        <taxon>Ostreoidea</taxon>
        <taxon>Ostreidae</taxon>
        <taxon>Crassostrea</taxon>
    </lineage>
</organism>
<name>A0A8B8BDH6_CRAVI</name>
<gene>
    <name evidence="2" type="primary">LOC111109032</name>
</gene>
<dbReference type="PANTHER" id="PTHR47331">
    <property type="entry name" value="PHD-TYPE DOMAIN-CONTAINING PROTEIN"/>
    <property type="match status" value="1"/>
</dbReference>
<evidence type="ECO:0000313" key="1">
    <source>
        <dbReference type="Proteomes" id="UP000694844"/>
    </source>
</evidence>
<proteinExistence type="predicted"/>
<dbReference type="SUPFAM" id="SSF56672">
    <property type="entry name" value="DNA/RNA polymerases"/>
    <property type="match status" value="1"/>
</dbReference>
<dbReference type="KEGG" id="cvn:111109032"/>
<sequence length="880" mass="99653">MCTALQHIQVNKAAHLLESALPPRVRLVVTLHGPKQSTPTYVNGGEGFSRIAANDETPGLSTEDRHFIELMNREFKRDVNGKWTAALPFCSNRPVLPNNHSQAMRRARILDSSLKKNPTKLGHALEFMKNIFDRNHAEVAPPLKPNEECWYLPIFGVYHPLKPEKIRMVFDSSARFQDLSLNSVLLSGPDLTNSLIGVLMRFRMETVAVVADIEQMFYCFGVAEKHRNFLRFLWYTNNDPTKPLIEYRMTVQVFGNTPSPAVATYGFRLAAIQAENNFGKDVREFVERNFYVDDGLVSLPTTQEARDLIGRTKEALMIHGNLRLHKIASNDPIVMQSFDVKDLVKDLIDLDVAHDDLPTQRSLGLVWDLQKDAFGFELNRKEKPYTRRGVLSCVNSLYDPLGFIAPITIQGKLLLREMTQTPHVDWDAPLPEEFLLKEKTVLIFTDASEVAIAAVAYLFDSHGGEVNLGFIMGKSKVAPKPATSIPRLELCAAVLGVEIATIIRDQLDIGPDCFKFYIDSRIVLGYVYNRTRRLLTYVSNRVQKILNFSRSSQWNFIPTDQNPADHGTKPTVDSALYDSWLRGPIEWLSKEGTTPHHDYDLVDPATDLEIKQDIVVCKRETSTALSWTLRYEKFSSWKNLVRAIMCLRRVIRNWANRKDNDCKNDDGSEYRKAEMLIIQHVQSEVYQQEIPAVKCGKPLPKSSSILRLNPVLDEEGIICVGGRLQRSDFDWFLFPLVNFTPKDIIFYKFLFYDGYLTLQHHKERIEAQGYSLQLTVEPKAIQKIVCKSTGQPGGSLSSVDRSPGSPRKCLCVVQDQDIPPTASVYLSGCTCIECIRPGCANLTFVISITDRASLCLNVWRQDVTSSDRIVVLQETGCDII</sequence>
<evidence type="ECO:0000313" key="2">
    <source>
        <dbReference type="RefSeq" id="XP_022300829.1"/>
    </source>
</evidence>
<reference evidence="2" key="1">
    <citation type="submission" date="2025-08" db="UniProtKB">
        <authorList>
            <consortium name="RefSeq"/>
        </authorList>
    </citation>
    <scope>IDENTIFICATION</scope>
    <source>
        <tissue evidence="2">Whole sample</tissue>
    </source>
</reference>
<dbReference type="Pfam" id="PF05380">
    <property type="entry name" value="Peptidase_A17"/>
    <property type="match status" value="2"/>
</dbReference>
<accession>A0A8B8BDH6</accession>
<dbReference type="OrthoDB" id="6147340at2759"/>
<dbReference type="CDD" id="cd01644">
    <property type="entry name" value="RT_pepA17"/>
    <property type="match status" value="1"/>
</dbReference>
<dbReference type="RefSeq" id="XP_022300829.1">
    <property type="nucleotide sequence ID" value="XM_022445121.1"/>
</dbReference>
<dbReference type="PANTHER" id="PTHR47331:SF6">
    <property type="entry name" value="DOUBLECORTIN DOMAIN-CONTAINING PROTEIN"/>
    <property type="match status" value="1"/>
</dbReference>
<keyword evidence="1" id="KW-1185">Reference proteome</keyword>
<protein>
    <submittedName>
        <fullName evidence="2">Uncharacterized protein LOC111109032</fullName>
    </submittedName>
</protein>
<dbReference type="Proteomes" id="UP000694844">
    <property type="component" value="Chromosome 8"/>
</dbReference>
<dbReference type="GeneID" id="111109032"/>
<dbReference type="InterPro" id="IPR043502">
    <property type="entry name" value="DNA/RNA_pol_sf"/>
</dbReference>
<dbReference type="InterPro" id="IPR008042">
    <property type="entry name" value="Retrotrans_Pao"/>
</dbReference>